<organism evidence="1 2">
    <name type="scientific">Enterococcus xiangfangensis</name>
    <dbReference type="NCBI Taxonomy" id="1296537"/>
    <lineage>
        <taxon>Bacteria</taxon>
        <taxon>Bacillati</taxon>
        <taxon>Bacillota</taxon>
        <taxon>Bacilli</taxon>
        <taxon>Lactobacillales</taxon>
        <taxon>Enterococcaceae</taxon>
        <taxon>Enterococcus</taxon>
    </lineage>
</organism>
<protein>
    <submittedName>
        <fullName evidence="1">Uncharacterized protein</fullName>
    </submittedName>
</protein>
<reference evidence="1" key="1">
    <citation type="submission" date="2023-03" db="EMBL/GenBank/DDBJ databases">
        <authorList>
            <person name="Shen W."/>
            <person name="Cai J."/>
        </authorList>
    </citation>
    <scope>NUCLEOTIDE SEQUENCE</scope>
    <source>
        <strain evidence="1">P66-3</strain>
    </source>
</reference>
<accession>A0ABU3FCT3</accession>
<evidence type="ECO:0000313" key="2">
    <source>
        <dbReference type="Proteomes" id="UP001181046"/>
    </source>
</evidence>
<comment type="caution">
    <text evidence="1">The sequence shown here is derived from an EMBL/GenBank/DDBJ whole genome shotgun (WGS) entry which is preliminary data.</text>
</comment>
<keyword evidence="2" id="KW-1185">Reference proteome</keyword>
<dbReference type="EMBL" id="JARQAJ010000009">
    <property type="protein sequence ID" value="MDT2760484.1"/>
    <property type="molecule type" value="Genomic_DNA"/>
</dbReference>
<proteinExistence type="predicted"/>
<evidence type="ECO:0000313" key="1">
    <source>
        <dbReference type="EMBL" id="MDT2760484.1"/>
    </source>
</evidence>
<name>A0ABU3FCT3_9ENTE</name>
<sequence length="78" mass="8937">MSVDINNTLYELNNVKSLLFFLGETLDDIQQAALDYRKIKKYSDKMLAHDTDRSIDQLVTMQSIILGKILDIEKGLDC</sequence>
<dbReference type="RefSeq" id="WP_311815365.1">
    <property type="nucleotide sequence ID" value="NZ_JARQAJ010000009.1"/>
</dbReference>
<dbReference type="Proteomes" id="UP001181046">
    <property type="component" value="Unassembled WGS sequence"/>
</dbReference>
<gene>
    <name evidence="1" type="ORF">P7H27_12000</name>
</gene>